<sequence length="117" mass="12467">MGDESARVSCTNGASVSSSIIWTSPSQSAQITLRHCTRLCGIRPISRDQNNNGLSGLFAYMMRQKHGALTRPAPQIEAPLRAEPEESGGERSMGNTGNTGNTGGPESSARLYGRRCV</sequence>
<dbReference type="AlphaFoldDB" id="A0A4Z2IC13"/>
<dbReference type="Proteomes" id="UP000314294">
    <property type="component" value="Unassembled WGS sequence"/>
</dbReference>
<evidence type="ECO:0000313" key="3">
    <source>
        <dbReference type="Proteomes" id="UP000314294"/>
    </source>
</evidence>
<reference evidence="2 3" key="1">
    <citation type="submission" date="2019-03" db="EMBL/GenBank/DDBJ databases">
        <title>First draft genome of Liparis tanakae, snailfish: a comprehensive survey of snailfish specific genes.</title>
        <authorList>
            <person name="Kim W."/>
            <person name="Song I."/>
            <person name="Jeong J.-H."/>
            <person name="Kim D."/>
            <person name="Kim S."/>
            <person name="Ryu S."/>
            <person name="Song J.Y."/>
            <person name="Lee S.K."/>
        </authorList>
    </citation>
    <scope>NUCLEOTIDE SEQUENCE [LARGE SCALE GENOMIC DNA]</scope>
    <source>
        <tissue evidence="2">Muscle</tissue>
    </source>
</reference>
<dbReference type="EMBL" id="SRLO01000103">
    <property type="protein sequence ID" value="TNN75536.1"/>
    <property type="molecule type" value="Genomic_DNA"/>
</dbReference>
<feature type="region of interest" description="Disordered" evidence="1">
    <location>
        <begin position="69"/>
        <end position="117"/>
    </location>
</feature>
<organism evidence="2 3">
    <name type="scientific">Liparis tanakae</name>
    <name type="common">Tanaka's snailfish</name>
    <dbReference type="NCBI Taxonomy" id="230148"/>
    <lineage>
        <taxon>Eukaryota</taxon>
        <taxon>Metazoa</taxon>
        <taxon>Chordata</taxon>
        <taxon>Craniata</taxon>
        <taxon>Vertebrata</taxon>
        <taxon>Euteleostomi</taxon>
        <taxon>Actinopterygii</taxon>
        <taxon>Neopterygii</taxon>
        <taxon>Teleostei</taxon>
        <taxon>Neoteleostei</taxon>
        <taxon>Acanthomorphata</taxon>
        <taxon>Eupercaria</taxon>
        <taxon>Perciformes</taxon>
        <taxon>Cottioidei</taxon>
        <taxon>Cottales</taxon>
        <taxon>Liparidae</taxon>
        <taxon>Liparis</taxon>
    </lineage>
</organism>
<evidence type="ECO:0000256" key="1">
    <source>
        <dbReference type="SAM" id="MobiDB-lite"/>
    </source>
</evidence>
<gene>
    <name evidence="2" type="ORF">EYF80_014348</name>
</gene>
<name>A0A4Z2IC13_9TELE</name>
<comment type="caution">
    <text evidence="2">The sequence shown here is derived from an EMBL/GenBank/DDBJ whole genome shotgun (WGS) entry which is preliminary data.</text>
</comment>
<keyword evidence="3" id="KW-1185">Reference proteome</keyword>
<protein>
    <submittedName>
        <fullName evidence="2">Uncharacterized protein</fullName>
    </submittedName>
</protein>
<proteinExistence type="predicted"/>
<accession>A0A4Z2IC13</accession>
<evidence type="ECO:0000313" key="2">
    <source>
        <dbReference type="EMBL" id="TNN75536.1"/>
    </source>
</evidence>